<protein>
    <submittedName>
        <fullName evidence="7">Geranylgeranylglycerol-phosphate geranylgeranyltransferase</fullName>
    </submittedName>
</protein>
<dbReference type="Pfam" id="PF01040">
    <property type="entry name" value="UbiA"/>
    <property type="match status" value="1"/>
</dbReference>
<dbReference type="InterPro" id="IPR050475">
    <property type="entry name" value="Prenyltransferase_related"/>
</dbReference>
<dbReference type="InterPro" id="IPR044878">
    <property type="entry name" value="UbiA_sf"/>
</dbReference>
<dbReference type="GO" id="GO:0016020">
    <property type="term" value="C:membrane"/>
    <property type="evidence" value="ECO:0007669"/>
    <property type="project" value="UniProtKB-SubCell"/>
</dbReference>
<keyword evidence="8" id="KW-1185">Reference proteome</keyword>
<keyword evidence="2" id="KW-1003">Cell membrane</keyword>
<gene>
    <name evidence="7" type="ORF">NMK71_04280</name>
</gene>
<evidence type="ECO:0000313" key="7">
    <source>
        <dbReference type="EMBL" id="MDG4945622.1"/>
    </source>
</evidence>
<evidence type="ECO:0000256" key="4">
    <source>
        <dbReference type="ARBA" id="ARBA00022989"/>
    </source>
</evidence>
<evidence type="ECO:0000256" key="6">
    <source>
        <dbReference type="SAM" id="Phobius"/>
    </source>
</evidence>
<feature type="transmembrane region" description="Helical" evidence="6">
    <location>
        <begin position="53"/>
        <end position="72"/>
    </location>
</feature>
<keyword evidence="4 6" id="KW-1133">Transmembrane helix</keyword>
<feature type="transmembrane region" description="Helical" evidence="6">
    <location>
        <begin position="103"/>
        <end position="136"/>
    </location>
</feature>
<comment type="caution">
    <text evidence="7">The sequence shown here is derived from an EMBL/GenBank/DDBJ whole genome shotgun (WGS) entry which is preliminary data.</text>
</comment>
<comment type="subcellular location">
    <subcellularLocation>
        <location evidence="1">Membrane</location>
        <topology evidence="1">Multi-pass membrane protein</topology>
    </subcellularLocation>
</comment>
<evidence type="ECO:0000256" key="2">
    <source>
        <dbReference type="ARBA" id="ARBA00022475"/>
    </source>
</evidence>
<dbReference type="Proteomes" id="UP001152599">
    <property type="component" value="Unassembled WGS sequence"/>
</dbReference>
<dbReference type="GO" id="GO:0016765">
    <property type="term" value="F:transferase activity, transferring alkyl or aryl (other than methyl) groups"/>
    <property type="evidence" value="ECO:0007669"/>
    <property type="project" value="InterPro"/>
</dbReference>
<dbReference type="RefSeq" id="WP_304415824.1">
    <property type="nucleotide sequence ID" value="NZ_JANAIE010000001.1"/>
</dbReference>
<evidence type="ECO:0000313" key="8">
    <source>
        <dbReference type="Proteomes" id="UP001152599"/>
    </source>
</evidence>
<feature type="transmembrane region" description="Helical" evidence="6">
    <location>
        <begin position="20"/>
        <end position="41"/>
    </location>
</feature>
<dbReference type="EMBL" id="JANCMU010000001">
    <property type="protein sequence ID" value="MDG4945622.1"/>
    <property type="molecule type" value="Genomic_DNA"/>
</dbReference>
<dbReference type="PANTHER" id="PTHR42723:SF1">
    <property type="entry name" value="CHLOROPHYLL SYNTHASE, CHLOROPLASTIC"/>
    <property type="match status" value="1"/>
</dbReference>
<keyword evidence="5 6" id="KW-0472">Membrane</keyword>
<evidence type="ECO:0000256" key="3">
    <source>
        <dbReference type="ARBA" id="ARBA00022692"/>
    </source>
</evidence>
<evidence type="ECO:0000256" key="5">
    <source>
        <dbReference type="ARBA" id="ARBA00023136"/>
    </source>
</evidence>
<feature type="transmembrane region" description="Helical" evidence="6">
    <location>
        <begin position="272"/>
        <end position="293"/>
    </location>
</feature>
<accession>A0A9X4MY19</accession>
<feature type="transmembrane region" description="Helical" evidence="6">
    <location>
        <begin position="211"/>
        <end position="233"/>
    </location>
</feature>
<dbReference type="Gene3D" id="1.10.357.140">
    <property type="entry name" value="UbiA prenyltransferase"/>
    <property type="match status" value="1"/>
</dbReference>
<dbReference type="CDD" id="cd13961">
    <property type="entry name" value="PT_UbiA_DGGGPS"/>
    <property type="match status" value="1"/>
</dbReference>
<organism evidence="7 8">
    <name type="scientific">Profundicola chukchiensis</name>
    <dbReference type="NCBI Taxonomy" id="2961959"/>
    <lineage>
        <taxon>Bacteria</taxon>
        <taxon>Pseudomonadati</taxon>
        <taxon>Bacteroidota</taxon>
        <taxon>Flavobacteriia</taxon>
        <taxon>Flavobacteriales</taxon>
        <taxon>Weeksellaceae</taxon>
        <taxon>Profundicola</taxon>
    </lineage>
</organism>
<proteinExistence type="predicted"/>
<feature type="transmembrane region" description="Helical" evidence="6">
    <location>
        <begin position="172"/>
        <end position="190"/>
    </location>
</feature>
<sequence length="305" mass="35249">MTSKVAKNSFLKLLALFTVIRGYNIAALVVAMIFTAYFIFAKDQTLSHFFSTYKVHLIVLASAFTISGGYIINNFYDLDKDRVSRPLTTYISRFISQSFKLNVYLVLCGIALALAFSASWRIGIFFIIYQFLVWLYSHKLSRLPFIQNLSYTILGMLPFLALLLHYNNYSPIIFFHGLFLGLILLIMDISKDLVSYKGDLIYNYKTLPVTLGIPKTKLILSILILISIFWTIIMTQFEEVGHMDYYFGISAIYLLISLIVIWFINKKWQFNLFYLSLKLMLGIGIISIAWIKINPLDLQKFFPIN</sequence>
<name>A0A9X4MY19_9FLAO</name>
<dbReference type="AlphaFoldDB" id="A0A9X4MY19"/>
<feature type="transmembrane region" description="Helical" evidence="6">
    <location>
        <begin position="245"/>
        <end position="265"/>
    </location>
</feature>
<evidence type="ECO:0000256" key="1">
    <source>
        <dbReference type="ARBA" id="ARBA00004141"/>
    </source>
</evidence>
<keyword evidence="3 6" id="KW-0812">Transmembrane</keyword>
<feature type="transmembrane region" description="Helical" evidence="6">
    <location>
        <begin position="148"/>
        <end position="166"/>
    </location>
</feature>
<reference evidence="7" key="1">
    <citation type="submission" date="2022-07" db="EMBL/GenBank/DDBJ databases">
        <title>Description and genome-wide analysis of Profundicola chukchiensis gen. nov., sp. nov., marine bacteria isolated from bottom sediments of the Chukchi Sea.</title>
        <authorList>
            <person name="Romanenko L."/>
            <person name="Otstavnykh N."/>
            <person name="Kurilenko V."/>
            <person name="Eremeev V."/>
            <person name="Velansky P."/>
            <person name="Mikhailov V."/>
            <person name="Isaeva M."/>
        </authorList>
    </citation>
    <scope>NUCLEOTIDE SEQUENCE</scope>
    <source>
        <strain evidence="7">KMM 9713</strain>
    </source>
</reference>
<dbReference type="PANTHER" id="PTHR42723">
    <property type="entry name" value="CHLOROPHYLL SYNTHASE"/>
    <property type="match status" value="1"/>
</dbReference>
<dbReference type="InterPro" id="IPR000537">
    <property type="entry name" value="UbiA_prenyltransferase"/>
</dbReference>